<name>B4HJ85_DROSE</name>
<accession>B4HJ85</accession>
<dbReference type="HOGENOM" id="CLU_2443182_0_0_1"/>
<feature type="region of interest" description="Disordered" evidence="1">
    <location>
        <begin position="41"/>
        <end position="76"/>
    </location>
</feature>
<keyword evidence="3" id="KW-1185">Reference proteome</keyword>
<proteinExistence type="predicted"/>
<dbReference type="Proteomes" id="UP000001292">
    <property type="component" value="Unassembled WGS sequence"/>
</dbReference>
<organism evidence="3">
    <name type="scientific">Drosophila sechellia</name>
    <name type="common">Fruit fly</name>
    <dbReference type="NCBI Taxonomy" id="7238"/>
    <lineage>
        <taxon>Eukaryota</taxon>
        <taxon>Metazoa</taxon>
        <taxon>Ecdysozoa</taxon>
        <taxon>Arthropoda</taxon>
        <taxon>Hexapoda</taxon>
        <taxon>Insecta</taxon>
        <taxon>Pterygota</taxon>
        <taxon>Neoptera</taxon>
        <taxon>Endopterygota</taxon>
        <taxon>Diptera</taxon>
        <taxon>Brachycera</taxon>
        <taxon>Muscomorpha</taxon>
        <taxon>Ephydroidea</taxon>
        <taxon>Drosophilidae</taxon>
        <taxon>Drosophila</taxon>
        <taxon>Sophophora</taxon>
    </lineage>
</organism>
<evidence type="ECO:0000313" key="2">
    <source>
        <dbReference type="EMBL" id="EDW42757.1"/>
    </source>
</evidence>
<evidence type="ECO:0000313" key="3">
    <source>
        <dbReference type="Proteomes" id="UP000001292"/>
    </source>
</evidence>
<gene>
    <name evidence="2" type="primary">Dsec\GM23865</name>
    <name evidence="2" type="ORF">Dsec_GM23865</name>
</gene>
<dbReference type="AlphaFoldDB" id="B4HJ85"/>
<reference evidence="2 3" key="1">
    <citation type="journal article" date="2007" name="Nature">
        <title>Evolution of genes and genomes on the Drosophila phylogeny.</title>
        <authorList>
            <consortium name="Drosophila 12 Genomes Consortium"/>
            <person name="Clark A.G."/>
            <person name="Eisen M.B."/>
            <person name="Smith D.R."/>
            <person name="Bergman C.M."/>
            <person name="Oliver B."/>
            <person name="Markow T.A."/>
            <person name="Kaufman T.C."/>
            <person name="Kellis M."/>
            <person name="Gelbart W."/>
            <person name="Iyer V.N."/>
            <person name="Pollard D.A."/>
            <person name="Sackton T.B."/>
            <person name="Larracuente A.M."/>
            <person name="Singh N.D."/>
            <person name="Abad J.P."/>
            <person name="Abt D.N."/>
            <person name="Adryan B."/>
            <person name="Aguade M."/>
            <person name="Akashi H."/>
            <person name="Anderson W.W."/>
            <person name="Aquadro C.F."/>
            <person name="Ardell D.H."/>
            <person name="Arguello R."/>
            <person name="Artieri C.G."/>
            <person name="Barbash D.A."/>
            <person name="Barker D."/>
            <person name="Barsanti P."/>
            <person name="Batterham P."/>
            <person name="Batzoglou S."/>
            <person name="Begun D."/>
            <person name="Bhutkar A."/>
            <person name="Blanco E."/>
            <person name="Bosak S.A."/>
            <person name="Bradley R.K."/>
            <person name="Brand A.D."/>
            <person name="Brent M.R."/>
            <person name="Brooks A.N."/>
            <person name="Brown R.H."/>
            <person name="Butlin R.K."/>
            <person name="Caggese C."/>
            <person name="Calvi B.R."/>
            <person name="Bernardo de Carvalho A."/>
            <person name="Caspi A."/>
            <person name="Castrezana S."/>
            <person name="Celniker S.E."/>
            <person name="Chang J.L."/>
            <person name="Chapple C."/>
            <person name="Chatterji S."/>
            <person name="Chinwalla A."/>
            <person name="Civetta A."/>
            <person name="Clifton S.W."/>
            <person name="Comeron J.M."/>
            <person name="Costello J.C."/>
            <person name="Coyne J.A."/>
            <person name="Daub J."/>
            <person name="David R.G."/>
            <person name="Delcher A.L."/>
            <person name="Delehaunty K."/>
            <person name="Do C.B."/>
            <person name="Ebling H."/>
            <person name="Edwards K."/>
            <person name="Eickbush T."/>
            <person name="Evans J.D."/>
            <person name="Filipski A."/>
            <person name="Findeiss S."/>
            <person name="Freyhult E."/>
            <person name="Fulton L."/>
            <person name="Fulton R."/>
            <person name="Garcia A.C."/>
            <person name="Gardiner A."/>
            <person name="Garfield D.A."/>
            <person name="Garvin B.E."/>
            <person name="Gibson G."/>
            <person name="Gilbert D."/>
            <person name="Gnerre S."/>
            <person name="Godfrey J."/>
            <person name="Good R."/>
            <person name="Gotea V."/>
            <person name="Gravely B."/>
            <person name="Greenberg A.J."/>
            <person name="Griffiths-Jones S."/>
            <person name="Gross S."/>
            <person name="Guigo R."/>
            <person name="Gustafson E.A."/>
            <person name="Haerty W."/>
            <person name="Hahn M.W."/>
            <person name="Halligan D.L."/>
            <person name="Halpern A.L."/>
            <person name="Halter G.M."/>
            <person name="Han M.V."/>
            <person name="Heger A."/>
            <person name="Hillier L."/>
            <person name="Hinrichs A.S."/>
            <person name="Holmes I."/>
            <person name="Hoskins R.A."/>
            <person name="Hubisz M.J."/>
            <person name="Hultmark D."/>
            <person name="Huntley M.A."/>
            <person name="Jaffe D.B."/>
            <person name="Jagadeeshan S."/>
            <person name="Jeck W.R."/>
            <person name="Johnson J."/>
            <person name="Jones C.D."/>
            <person name="Jordan W.C."/>
            <person name="Karpen G.H."/>
            <person name="Kataoka E."/>
            <person name="Keightley P.D."/>
            <person name="Kheradpour P."/>
            <person name="Kirkness E.F."/>
            <person name="Koerich L.B."/>
            <person name="Kristiansen K."/>
            <person name="Kudrna D."/>
            <person name="Kulathinal R.J."/>
            <person name="Kumar S."/>
            <person name="Kwok R."/>
            <person name="Lander E."/>
            <person name="Langley C.H."/>
            <person name="Lapoint R."/>
            <person name="Lazzaro B.P."/>
            <person name="Lee S.J."/>
            <person name="Levesque L."/>
            <person name="Li R."/>
            <person name="Lin C.F."/>
            <person name="Lin M.F."/>
            <person name="Lindblad-Toh K."/>
            <person name="Llopart A."/>
            <person name="Long M."/>
            <person name="Low L."/>
            <person name="Lozovsky E."/>
            <person name="Lu J."/>
            <person name="Luo M."/>
            <person name="Machado C.A."/>
            <person name="Makalowski W."/>
            <person name="Marzo M."/>
            <person name="Matsuda M."/>
            <person name="Matzkin L."/>
            <person name="McAllister B."/>
            <person name="McBride C.S."/>
            <person name="McKernan B."/>
            <person name="McKernan K."/>
            <person name="Mendez-Lago M."/>
            <person name="Minx P."/>
            <person name="Mollenhauer M.U."/>
            <person name="Montooth K."/>
            <person name="Mount S.M."/>
            <person name="Mu X."/>
            <person name="Myers E."/>
            <person name="Negre B."/>
            <person name="Newfeld S."/>
            <person name="Nielsen R."/>
            <person name="Noor M.A."/>
            <person name="O'Grady P."/>
            <person name="Pachter L."/>
            <person name="Papaceit M."/>
            <person name="Parisi M.J."/>
            <person name="Parisi M."/>
            <person name="Parts L."/>
            <person name="Pedersen J.S."/>
            <person name="Pesole G."/>
            <person name="Phillippy A.M."/>
            <person name="Ponting C.P."/>
            <person name="Pop M."/>
            <person name="Porcelli D."/>
            <person name="Powell J.R."/>
            <person name="Prohaska S."/>
            <person name="Pruitt K."/>
            <person name="Puig M."/>
            <person name="Quesneville H."/>
            <person name="Ram K.R."/>
            <person name="Rand D."/>
            <person name="Rasmussen M.D."/>
            <person name="Reed L.K."/>
            <person name="Reenan R."/>
            <person name="Reily A."/>
            <person name="Remington K.A."/>
            <person name="Rieger T.T."/>
            <person name="Ritchie M.G."/>
            <person name="Robin C."/>
            <person name="Rogers Y.H."/>
            <person name="Rohde C."/>
            <person name="Rozas J."/>
            <person name="Rubenfield M.J."/>
            <person name="Ruiz A."/>
            <person name="Russo S."/>
            <person name="Salzberg S.L."/>
            <person name="Sanchez-Gracia A."/>
            <person name="Saranga D.J."/>
            <person name="Sato H."/>
            <person name="Schaeffer S.W."/>
            <person name="Schatz M.C."/>
            <person name="Schlenke T."/>
            <person name="Schwartz R."/>
            <person name="Segarra C."/>
            <person name="Singh R.S."/>
            <person name="Sirot L."/>
            <person name="Sirota M."/>
            <person name="Sisneros N.B."/>
            <person name="Smith C.D."/>
            <person name="Smith T.F."/>
            <person name="Spieth J."/>
            <person name="Stage D.E."/>
            <person name="Stark A."/>
            <person name="Stephan W."/>
            <person name="Strausberg R.L."/>
            <person name="Strempel S."/>
            <person name="Sturgill D."/>
            <person name="Sutton G."/>
            <person name="Sutton G.G."/>
            <person name="Tao W."/>
            <person name="Teichmann S."/>
            <person name="Tobari Y.N."/>
            <person name="Tomimura Y."/>
            <person name="Tsolas J.M."/>
            <person name="Valente V.L."/>
            <person name="Venter E."/>
            <person name="Venter J.C."/>
            <person name="Vicario S."/>
            <person name="Vieira F.G."/>
            <person name="Vilella A.J."/>
            <person name="Villasante A."/>
            <person name="Walenz B."/>
            <person name="Wang J."/>
            <person name="Wasserman M."/>
            <person name="Watts T."/>
            <person name="Wilson D."/>
            <person name="Wilson R.K."/>
            <person name="Wing R.A."/>
            <person name="Wolfner M.F."/>
            <person name="Wong A."/>
            <person name="Wong G.K."/>
            <person name="Wu C.I."/>
            <person name="Wu G."/>
            <person name="Yamamoto D."/>
            <person name="Yang H.P."/>
            <person name="Yang S.P."/>
            <person name="Yorke J.A."/>
            <person name="Yoshida K."/>
            <person name="Zdobnov E."/>
            <person name="Zhang P."/>
            <person name="Zhang Y."/>
            <person name="Zimin A.V."/>
            <person name="Baldwin J."/>
            <person name="Abdouelleil A."/>
            <person name="Abdulkadir J."/>
            <person name="Abebe A."/>
            <person name="Abera B."/>
            <person name="Abreu J."/>
            <person name="Acer S.C."/>
            <person name="Aftuck L."/>
            <person name="Alexander A."/>
            <person name="An P."/>
            <person name="Anderson E."/>
            <person name="Anderson S."/>
            <person name="Arachi H."/>
            <person name="Azer M."/>
            <person name="Bachantsang P."/>
            <person name="Barry A."/>
            <person name="Bayul T."/>
            <person name="Berlin A."/>
            <person name="Bessette D."/>
            <person name="Bloom T."/>
            <person name="Blye J."/>
            <person name="Boguslavskiy L."/>
            <person name="Bonnet C."/>
            <person name="Boukhgalter B."/>
            <person name="Bourzgui I."/>
            <person name="Brown A."/>
            <person name="Cahill P."/>
            <person name="Channer S."/>
            <person name="Cheshatsang Y."/>
            <person name="Chuda L."/>
            <person name="Citroen M."/>
            <person name="Collymore A."/>
            <person name="Cooke P."/>
            <person name="Costello M."/>
            <person name="D'Aco K."/>
            <person name="Daza R."/>
            <person name="De Haan G."/>
            <person name="DeGray S."/>
            <person name="DeMaso C."/>
            <person name="Dhargay N."/>
            <person name="Dooley K."/>
            <person name="Dooley E."/>
            <person name="Doricent M."/>
            <person name="Dorje P."/>
            <person name="Dorjee K."/>
            <person name="Dupes A."/>
            <person name="Elong R."/>
            <person name="Falk J."/>
            <person name="Farina A."/>
            <person name="Faro S."/>
            <person name="Ferguson D."/>
            <person name="Fisher S."/>
            <person name="Foley C.D."/>
            <person name="Franke A."/>
            <person name="Friedrich D."/>
            <person name="Gadbois L."/>
            <person name="Gearin G."/>
            <person name="Gearin C.R."/>
            <person name="Giannoukos G."/>
            <person name="Goode T."/>
            <person name="Graham J."/>
            <person name="Grandbois E."/>
            <person name="Grewal S."/>
            <person name="Gyaltsen K."/>
            <person name="Hafez N."/>
            <person name="Hagos B."/>
            <person name="Hall J."/>
            <person name="Henson C."/>
            <person name="Hollinger A."/>
            <person name="Honan T."/>
            <person name="Huard M.D."/>
            <person name="Hughes L."/>
            <person name="Hurhula B."/>
            <person name="Husby M.E."/>
            <person name="Kamat A."/>
            <person name="Kanga B."/>
            <person name="Kashin S."/>
            <person name="Khazanovich D."/>
            <person name="Kisner P."/>
            <person name="Lance K."/>
            <person name="Lara M."/>
            <person name="Lee W."/>
            <person name="Lennon N."/>
            <person name="Letendre F."/>
            <person name="LeVine R."/>
            <person name="Lipovsky A."/>
            <person name="Liu X."/>
            <person name="Liu J."/>
            <person name="Liu S."/>
            <person name="Lokyitsang T."/>
            <person name="Lokyitsang Y."/>
            <person name="Lubonja R."/>
            <person name="Lui A."/>
            <person name="MacDonald P."/>
            <person name="Magnisalis V."/>
            <person name="Maru K."/>
            <person name="Matthews C."/>
            <person name="McCusker W."/>
            <person name="McDonough S."/>
            <person name="Mehta T."/>
            <person name="Meldrim J."/>
            <person name="Meneus L."/>
            <person name="Mihai O."/>
            <person name="Mihalev A."/>
            <person name="Mihova T."/>
            <person name="Mittelman R."/>
            <person name="Mlenga V."/>
            <person name="Montmayeur A."/>
            <person name="Mulrain L."/>
            <person name="Navidi A."/>
            <person name="Naylor J."/>
            <person name="Negash T."/>
            <person name="Nguyen T."/>
            <person name="Nguyen N."/>
            <person name="Nicol R."/>
            <person name="Norbu C."/>
            <person name="Norbu N."/>
            <person name="Novod N."/>
            <person name="O'Neill B."/>
            <person name="Osman S."/>
            <person name="Markiewicz E."/>
            <person name="Oyono O.L."/>
            <person name="Patti C."/>
            <person name="Phunkhang P."/>
            <person name="Pierre F."/>
            <person name="Priest M."/>
            <person name="Raghuraman S."/>
            <person name="Rege F."/>
            <person name="Reyes R."/>
            <person name="Rise C."/>
            <person name="Rogov P."/>
            <person name="Ross K."/>
            <person name="Ryan E."/>
            <person name="Settipalli S."/>
            <person name="Shea T."/>
            <person name="Sherpa N."/>
            <person name="Shi L."/>
            <person name="Shih D."/>
            <person name="Sparrow T."/>
            <person name="Spaulding J."/>
            <person name="Stalker J."/>
            <person name="Stange-Thomann N."/>
            <person name="Stavropoulos S."/>
            <person name="Stone C."/>
            <person name="Strader C."/>
            <person name="Tesfaye S."/>
            <person name="Thomson T."/>
            <person name="Thoulutsang Y."/>
            <person name="Thoulutsang D."/>
            <person name="Topham K."/>
            <person name="Topping I."/>
            <person name="Tsamla T."/>
            <person name="Vassiliev H."/>
            <person name="Vo A."/>
            <person name="Wangchuk T."/>
            <person name="Wangdi T."/>
            <person name="Weiand M."/>
            <person name="Wilkinson J."/>
            <person name="Wilson A."/>
            <person name="Yadav S."/>
            <person name="Young G."/>
            <person name="Yu Q."/>
            <person name="Zembek L."/>
            <person name="Zhong D."/>
            <person name="Zimmer A."/>
            <person name="Zwirko Z."/>
            <person name="Jaffe D.B."/>
            <person name="Alvarez P."/>
            <person name="Brockman W."/>
            <person name="Butler J."/>
            <person name="Chin C."/>
            <person name="Gnerre S."/>
            <person name="Grabherr M."/>
            <person name="Kleber M."/>
            <person name="Mauceli E."/>
            <person name="MacCallum I."/>
        </authorList>
    </citation>
    <scope>NUCLEOTIDE SEQUENCE [LARGE SCALE GENOMIC DNA]</scope>
    <source>
        <strain evidence="3">Rob3c / Tucson 14021-0248.25</strain>
    </source>
</reference>
<sequence>MARRLDPRWFLHGGGYLLAPPFDSLSAGLHVLAATLPPIRRGKSTSSLRSSERDGYGNGNGFLSRGQTSESNLVDYDDTTNPVLNWRCVQ</sequence>
<dbReference type="EMBL" id="CH480815">
    <property type="protein sequence ID" value="EDW42757.1"/>
    <property type="molecule type" value="Genomic_DNA"/>
</dbReference>
<protein>
    <submittedName>
        <fullName evidence="2">GM23865</fullName>
    </submittedName>
</protein>
<evidence type="ECO:0000256" key="1">
    <source>
        <dbReference type="SAM" id="MobiDB-lite"/>
    </source>
</evidence>